<dbReference type="PANTHER" id="PTHR10098:SF108">
    <property type="entry name" value="TETRATRICOPEPTIDE REPEAT PROTEIN 28"/>
    <property type="match status" value="1"/>
</dbReference>
<dbReference type="Gene3D" id="1.25.40.10">
    <property type="entry name" value="Tetratricopeptide repeat domain"/>
    <property type="match status" value="1"/>
</dbReference>
<evidence type="ECO:0000259" key="1">
    <source>
        <dbReference type="Pfam" id="PF12770"/>
    </source>
</evidence>
<dbReference type="PANTHER" id="PTHR10098">
    <property type="entry name" value="RAPSYN-RELATED"/>
    <property type="match status" value="1"/>
</dbReference>
<dbReference type="Proteomes" id="UP001159405">
    <property type="component" value="Unassembled WGS sequence"/>
</dbReference>
<accession>A0ABN8SCY2</accession>
<keyword evidence="3" id="KW-1185">Reference proteome</keyword>
<evidence type="ECO:0000313" key="2">
    <source>
        <dbReference type="EMBL" id="CAH3188676.1"/>
    </source>
</evidence>
<comment type="caution">
    <text evidence="2">The sequence shown here is derived from an EMBL/GenBank/DDBJ whole genome shotgun (WGS) entry which is preliminary data.</text>
</comment>
<proteinExistence type="predicted"/>
<feature type="domain" description="CHAT" evidence="1">
    <location>
        <begin position="215"/>
        <end position="478"/>
    </location>
</feature>
<dbReference type="EMBL" id="CALNXK010000642">
    <property type="protein sequence ID" value="CAH3188676.1"/>
    <property type="molecule type" value="Genomic_DNA"/>
</dbReference>
<dbReference type="SUPFAM" id="SSF48452">
    <property type="entry name" value="TPR-like"/>
    <property type="match status" value="1"/>
</dbReference>
<gene>
    <name evidence="2" type="ORF">PLOB_00041302</name>
</gene>
<name>A0ABN8SCY2_9CNID</name>
<organism evidence="2 3">
    <name type="scientific">Porites lobata</name>
    <dbReference type="NCBI Taxonomy" id="104759"/>
    <lineage>
        <taxon>Eukaryota</taxon>
        <taxon>Metazoa</taxon>
        <taxon>Cnidaria</taxon>
        <taxon>Anthozoa</taxon>
        <taxon>Hexacorallia</taxon>
        <taxon>Scleractinia</taxon>
        <taxon>Fungiina</taxon>
        <taxon>Poritidae</taxon>
        <taxon>Porites</taxon>
    </lineage>
</organism>
<reference evidence="2 3" key="1">
    <citation type="submission" date="2022-05" db="EMBL/GenBank/DDBJ databases">
        <authorList>
            <consortium name="Genoscope - CEA"/>
            <person name="William W."/>
        </authorList>
    </citation>
    <scope>NUCLEOTIDE SEQUENCE [LARGE SCALE GENOMIC DNA]</scope>
</reference>
<protein>
    <recommendedName>
        <fullName evidence="1">CHAT domain-containing protein</fullName>
    </recommendedName>
</protein>
<dbReference type="InterPro" id="IPR011990">
    <property type="entry name" value="TPR-like_helical_dom_sf"/>
</dbReference>
<sequence length="493" mass="54508">MSYFSIHEVHQAIDYLRQFLSIAEEVGNKFMEGQAYFKLAGCLVGLGCWNEALFYLITSVEILDAIRASFISEDVLKISFRNLCKGAYTCLWKVLLKLQLTDEALYAAEKGRAQALVDALKINYGLTSLSLLSNESEEELTIILKKISVSTVFLAVQEGTINMWVLRKGRNAIFTQAELKVEGAHEDYFSELLKNALKNIRAGVDLSHETIDCFKPLYDAIIGPIEDLLDGDELIVVPDGDLSLAPWAALSESLRIRTVPSLTSLKFIIDSPDKYHCKSGALLVGDPCLKKVTKRGGCPIYDQLEYAKKEVEMIGEILKCQPLTGEAATKKEVLRRINSVALVHIAAHGSKETGGIALAPDPCWESKIPEEEMSDIQAVKLRAKLVVLSCCHSGQGEVSSEGVVGIARAFLFAGARSVVATLWAIDDEATLEFMKSFYQHLRGGESASSALQRAMKCLRDSDKYSAPKYWAPFVLIGDDVTIEFDESNRESRK</sequence>
<dbReference type="Pfam" id="PF12770">
    <property type="entry name" value="CHAT"/>
    <property type="match status" value="1"/>
</dbReference>
<dbReference type="InterPro" id="IPR024983">
    <property type="entry name" value="CHAT_dom"/>
</dbReference>
<evidence type="ECO:0000313" key="3">
    <source>
        <dbReference type="Proteomes" id="UP001159405"/>
    </source>
</evidence>